<proteinExistence type="inferred from homology"/>
<evidence type="ECO:0000259" key="5">
    <source>
        <dbReference type="Pfam" id="PF00135"/>
    </source>
</evidence>
<dbReference type="Pfam" id="PF00135">
    <property type="entry name" value="COesterase"/>
    <property type="match status" value="2"/>
</dbReference>
<keyword evidence="2" id="KW-0719">Serine esterase</keyword>
<name>A0A8S0ZIG5_ARCPL</name>
<dbReference type="OrthoDB" id="676979at2759"/>
<dbReference type="Proteomes" id="UP000494256">
    <property type="component" value="Unassembled WGS sequence"/>
</dbReference>
<comment type="caution">
    <text evidence="6">The sequence shown here is derived from an EMBL/GenBank/DDBJ whole genome shotgun (WGS) entry which is preliminary data.</text>
</comment>
<dbReference type="GO" id="GO:0052689">
    <property type="term" value="F:carboxylic ester hydrolase activity"/>
    <property type="evidence" value="ECO:0007669"/>
    <property type="project" value="UniProtKB-KW"/>
</dbReference>
<dbReference type="AlphaFoldDB" id="A0A8S0ZIG5"/>
<organism evidence="6 7">
    <name type="scientific">Arctia plantaginis</name>
    <name type="common">Wood tiger moth</name>
    <name type="synonym">Phalaena plantaginis</name>
    <dbReference type="NCBI Taxonomy" id="874455"/>
    <lineage>
        <taxon>Eukaryota</taxon>
        <taxon>Metazoa</taxon>
        <taxon>Ecdysozoa</taxon>
        <taxon>Arthropoda</taxon>
        <taxon>Hexapoda</taxon>
        <taxon>Insecta</taxon>
        <taxon>Pterygota</taxon>
        <taxon>Neoptera</taxon>
        <taxon>Endopterygota</taxon>
        <taxon>Lepidoptera</taxon>
        <taxon>Glossata</taxon>
        <taxon>Ditrysia</taxon>
        <taxon>Noctuoidea</taxon>
        <taxon>Erebidae</taxon>
        <taxon>Arctiinae</taxon>
        <taxon>Arctia</taxon>
    </lineage>
</organism>
<protein>
    <recommendedName>
        <fullName evidence="5">Carboxylesterase type B domain-containing protein</fullName>
    </recommendedName>
</protein>
<evidence type="ECO:0000313" key="6">
    <source>
        <dbReference type="EMBL" id="CAB3233611.1"/>
    </source>
</evidence>
<comment type="similarity">
    <text evidence="1">Belongs to the type-B carboxylesterase/lipase family.</text>
</comment>
<keyword evidence="3" id="KW-0378">Hydrolase</keyword>
<evidence type="ECO:0000256" key="2">
    <source>
        <dbReference type="ARBA" id="ARBA00022487"/>
    </source>
</evidence>
<sequence>MSEAPIVTVEQGQLQGRVGTSPNGKTFFSFQGIPYAKPPIGPLRFKAPQPPEPWQGIYNATAEGNIAPQITLESKYVGEDNCLFLNIYSPKLDGADLPVMIVEAHEQMNPTKFTIVKLNYFTVVFEKEFPGVEGFITESFLDLVTSGRIADIPMMIGFCTLEFIKDEQIPDLQFFIPDEFNLKKDSKESLEIVEKFKHLYLKGDHAEGMARLLSDRSIKVDTNRLVKYLVQVTNRPIYFYNFDYVGALNIYDKIMKNPYNHAAHMDDLGYLFKNVFQKDLTISELDNKVRERMLKLWTNFAKFGNPTPDKDYYLPITWQPVDKDNAYYLNIGSELTLQTDVDKEKMDFWDDLYRKYFRIWEQPKTNSDEVIIKYKPPTNVYTVQEPNEIKTAAAPTVSKVNGESSVPKQVDIETNMKGMVIRASDPPEDDLPKNIGVNKFINFYDSLGKNT</sequence>
<dbReference type="EMBL" id="CADEBD010000293">
    <property type="protein sequence ID" value="CAB3233611.1"/>
    <property type="molecule type" value="Genomic_DNA"/>
</dbReference>
<evidence type="ECO:0000256" key="3">
    <source>
        <dbReference type="ARBA" id="ARBA00022801"/>
    </source>
</evidence>
<dbReference type="InterPro" id="IPR029058">
    <property type="entry name" value="AB_hydrolase_fold"/>
</dbReference>
<dbReference type="PANTHER" id="PTHR43142:SF1">
    <property type="entry name" value="CARBOXYLIC ESTER HYDROLASE"/>
    <property type="match status" value="1"/>
</dbReference>
<keyword evidence="4" id="KW-0325">Glycoprotein</keyword>
<dbReference type="PANTHER" id="PTHR43142">
    <property type="entry name" value="CARBOXYLIC ESTER HYDROLASE"/>
    <property type="match status" value="1"/>
</dbReference>
<dbReference type="Gene3D" id="3.40.50.1820">
    <property type="entry name" value="alpha/beta hydrolase"/>
    <property type="match status" value="2"/>
</dbReference>
<dbReference type="InterPro" id="IPR002018">
    <property type="entry name" value="CarbesteraseB"/>
</dbReference>
<evidence type="ECO:0000256" key="4">
    <source>
        <dbReference type="ARBA" id="ARBA00023180"/>
    </source>
</evidence>
<accession>A0A8S0ZIG5</accession>
<feature type="domain" description="Carboxylesterase type B" evidence="5">
    <location>
        <begin position="127"/>
        <end position="349"/>
    </location>
</feature>
<evidence type="ECO:0000313" key="7">
    <source>
        <dbReference type="Proteomes" id="UP000494256"/>
    </source>
</evidence>
<reference evidence="6 7" key="1">
    <citation type="submission" date="2020-04" db="EMBL/GenBank/DDBJ databases">
        <authorList>
            <person name="Wallbank WR R."/>
            <person name="Pardo Diaz C."/>
            <person name="Kozak K."/>
            <person name="Martin S."/>
            <person name="Jiggins C."/>
            <person name="Moest M."/>
            <person name="Warren A I."/>
            <person name="Byers J.R.P. K."/>
            <person name="Montejo-Kovacevich G."/>
            <person name="Yen C E."/>
        </authorList>
    </citation>
    <scope>NUCLEOTIDE SEQUENCE [LARGE SCALE GENOMIC DNA]</scope>
</reference>
<feature type="domain" description="Carboxylesterase type B" evidence="5">
    <location>
        <begin position="4"/>
        <end position="101"/>
    </location>
</feature>
<gene>
    <name evidence="6" type="ORF">APLA_LOCUS6157</name>
</gene>
<dbReference type="SUPFAM" id="SSF53474">
    <property type="entry name" value="alpha/beta-Hydrolases"/>
    <property type="match status" value="2"/>
</dbReference>
<evidence type="ECO:0000256" key="1">
    <source>
        <dbReference type="ARBA" id="ARBA00005964"/>
    </source>
</evidence>